<comment type="similarity">
    <text evidence="1">Belongs to the acyl coenzyme A hydrolase family.</text>
</comment>
<evidence type="ECO:0000256" key="4">
    <source>
        <dbReference type="ARBA" id="ARBA00022946"/>
    </source>
</evidence>
<reference evidence="6 7" key="1">
    <citation type="journal article" date="2024" name="Nat. Commun.">
        <title>Phylogenomics reveals the evolutionary origins of lichenization in chlorophyte algae.</title>
        <authorList>
            <person name="Puginier C."/>
            <person name="Libourel C."/>
            <person name="Otte J."/>
            <person name="Skaloud P."/>
            <person name="Haon M."/>
            <person name="Grisel S."/>
            <person name="Petersen M."/>
            <person name="Berrin J.G."/>
            <person name="Delaux P.M."/>
            <person name="Dal Grande F."/>
            <person name="Keller J."/>
        </authorList>
    </citation>
    <scope>NUCLEOTIDE SEQUENCE [LARGE SCALE GENOMIC DNA]</scope>
    <source>
        <strain evidence="6 7">SAG 2036</strain>
    </source>
</reference>
<dbReference type="Gene3D" id="3.10.129.10">
    <property type="entry name" value="Hotdog Thioesterase"/>
    <property type="match status" value="2"/>
</dbReference>
<dbReference type="GO" id="GO:0047617">
    <property type="term" value="F:fatty acyl-CoA hydrolase activity"/>
    <property type="evidence" value="ECO:0007669"/>
    <property type="project" value="TreeGrafter"/>
</dbReference>
<evidence type="ECO:0000256" key="3">
    <source>
        <dbReference type="ARBA" id="ARBA00022801"/>
    </source>
</evidence>
<dbReference type="Pfam" id="PF03061">
    <property type="entry name" value="4HBT"/>
    <property type="match status" value="1"/>
</dbReference>
<dbReference type="CDD" id="cd03442">
    <property type="entry name" value="BFIT_BACH"/>
    <property type="match status" value="2"/>
</dbReference>
<organism evidence="6 7">
    <name type="scientific">Symbiochloris irregularis</name>
    <dbReference type="NCBI Taxonomy" id="706552"/>
    <lineage>
        <taxon>Eukaryota</taxon>
        <taxon>Viridiplantae</taxon>
        <taxon>Chlorophyta</taxon>
        <taxon>core chlorophytes</taxon>
        <taxon>Trebouxiophyceae</taxon>
        <taxon>Trebouxiales</taxon>
        <taxon>Trebouxiaceae</taxon>
        <taxon>Symbiochloris</taxon>
    </lineage>
</organism>
<gene>
    <name evidence="6" type="ORF">WJX73_004048</name>
</gene>
<evidence type="ECO:0000313" key="7">
    <source>
        <dbReference type="Proteomes" id="UP001465755"/>
    </source>
</evidence>
<evidence type="ECO:0000313" key="6">
    <source>
        <dbReference type="EMBL" id="KAK9809579.1"/>
    </source>
</evidence>
<dbReference type="Proteomes" id="UP001465755">
    <property type="component" value="Unassembled WGS sequence"/>
</dbReference>
<evidence type="ECO:0000259" key="5">
    <source>
        <dbReference type="PROSITE" id="PS51770"/>
    </source>
</evidence>
<dbReference type="GO" id="GO:0006637">
    <property type="term" value="P:acyl-CoA metabolic process"/>
    <property type="evidence" value="ECO:0007669"/>
    <property type="project" value="TreeGrafter"/>
</dbReference>
<feature type="domain" description="HotDog ACOT-type" evidence="5">
    <location>
        <begin position="73"/>
        <end position="189"/>
    </location>
</feature>
<dbReference type="AlphaFoldDB" id="A0AAW1PNR1"/>
<dbReference type="EMBL" id="JALJOQ010000018">
    <property type="protein sequence ID" value="KAK9809579.1"/>
    <property type="molecule type" value="Genomic_DNA"/>
</dbReference>
<name>A0AAW1PNR1_9CHLO</name>
<protein>
    <recommendedName>
        <fullName evidence="5">HotDog ACOT-type domain-containing protein</fullName>
    </recommendedName>
</protein>
<evidence type="ECO:0000256" key="1">
    <source>
        <dbReference type="ARBA" id="ARBA00010458"/>
    </source>
</evidence>
<feature type="domain" description="HotDog ACOT-type" evidence="5">
    <location>
        <begin position="211"/>
        <end position="341"/>
    </location>
</feature>
<dbReference type="PANTHER" id="PTHR12655:SF0">
    <property type="entry name" value="ACYL-COENZYME A THIOESTERASE 9, MITOCHONDRIAL"/>
    <property type="match status" value="1"/>
</dbReference>
<accession>A0AAW1PNR1</accession>
<keyword evidence="7" id="KW-1185">Reference proteome</keyword>
<dbReference type="FunFam" id="3.10.129.10:FF:000032">
    <property type="entry name" value="Acyl-CoA thioester hydrolase"/>
    <property type="match status" value="1"/>
</dbReference>
<keyword evidence="3" id="KW-0378">Hydrolase</keyword>
<dbReference type="InterPro" id="IPR006683">
    <property type="entry name" value="Thioestr_dom"/>
</dbReference>
<dbReference type="PROSITE" id="PS51770">
    <property type="entry name" value="HOTDOG_ACOT"/>
    <property type="match status" value="2"/>
</dbReference>
<dbReference type="SUPFAM" id="SSF54637">
    <property type="entry name" value="Thioesterase/thiol ester dehydrase-isomerase"/>
    <property type="match status" value="2"/>
</dbReference>
<dbReference type="InterPro" id="IPR029069">
    <property type="entry name" value="HotDog_dom_sf"/>
</dbReference>
<dbReference type="PANTHER" id="PTHR12655">
    <property type="entry name" value="ACYL-COA THIOESTERASE"/>
    <property type="match status" value="1"/>
</dbReference>
<comment type="caution">
    <text evidence="6">The sequence shown here is derived from an EMBL/GenBank/DDBJ whole genome shotgun (WGS) entry which is preliminary data.</text>
</comment>
<sequence>MQRGRTLSLLLRRATVVPCRFLAEDVSARDALHGIGTPITLELWNQRLRKDSEAHVSATPAEPVAKVPYRTTIAYPFTSNRVLHEKYRNPWGAVRIGKLLEDLDSLAGNVAFLHCDPGPGYRLPMLVTASVDAIQINHRLNLDNDLEISGQVVWTGTSSMDIRMELKQAERGDDPSLVALFTFVARDPVTKKSTRINPLDPRMPREKELFAERQQKADARKAARQRNLHGRVFGGFLMRRAYELAFATAYMFSGTRPRFVMVDEITFQRPVDVGDLLRLRSLVLHTNSLPAGISGVSSDIPAGASVGRVHVQVTALVTQPERVASNITNTFEFIFEVSIAAAPEIEGCKLLKRVLPSTEEEAKLLWTHFPGVAAQF</sequence>
<keyword evidence="4" id="KW-0809">Transit peptide</keyword>
<dbReference type="InterPro" id="IPR033120">
    <property type="entry name" value="HOTDOG_ACOT"/>
</dbReference>
<evidence type="ECO:0000256" key="2">
    <source>
        <dbReference type="ARBA" id="ARBA00022737"/>
    </source>
</evidence>
<keyword evidence="2" id="KW-0677">Repeat</keyword>
<proteinExistence type="inferred from homology"/>